<comment type="caution">
    <text evidence="2">The sequence shown here is derived from an EMBL/GenBank/DDBJ whole genome shotgun (WGS) entry which is preliminary data.</text>
</comment>
<evidence type="ECO:0000313" key="2">
    <source>
        <dbReference type="EMBL" id="KRZ53757.1"/>
    </source>
</evidence>
<keyword evidence="1" id="KW-0812">Transmembrane</keyword>
<feature type="transmembrane region" description="Helical" evidence="1">
    <location>
        <begin position="55"/>
        <end position="75"/>
    </location>
</feature>
<proteinExistence type="predicted"/>
<evidence type="ECO:0000256" key="1">
    <source>
        <dbReference type="SAM" id="Phobius"/>
    </source>
</evidence>
<dbReference type="EMBL" id="JYDW01000155">
    <property type="protein sequence ID" value="KRZ53757.1"/>
    <property type="molecule type" value="Genomic_DNA"/>
</dbReference>
<name>A0A0V1L2H3_9BILA</name>
<protein>
    <submittedName>
        <fullName evidence="2">Uncharacterized protein</fullName>
    </submittedName>
</protein>
<sequence length="114" mass="13959">MEKIAIYKKVIFKDAVSQNDFIIHILMVTDEEFRQAGIFEFSHLSDWNEKQDSTFYNQCLISLCCYVLFSVTFALRRQRRRRRRQVRIQYQELRNSHSNNYTTCRRHVWKSQDN</sequence>
<evidence type="ECO:0000313" key="3">
    <source>
        <dbReference type="Proteomes" id="UP000054721"/>
    </source>
</evidence>
<dbReference type="AlphaFoldDB" id="A0A0V1L2H3"/>
<reference evidence="2 3" key="1">
    <citation type="submission" date="2015-05" db="EMBL/GenBank/DDBJ databases">
        <title>Evolution of Trichinella species and genotypes.</title>
        <authorList>
            <person name="Korhonen P.K."/>
            <person name="Edoardo P."/>
            <person name="Giuseppe L.R."/>
            <person name="Gasser R.B."/>
        </authorList>
    </citation>
    <scope>NUCLEOTIDE SEQUENCE [LARGE SCALE GENOMIC DNA]</scope>
    <source>
        <strain evidence="2">ISS10</strain>
    </source>
</reference>
<keyword evidence="1" id="KW-0472">Membrane</keyword>
<accession>A0A0V1L2H3</accession>
<dbReference type="Proteomes" id="UP000054721">
    <property type="component" value="Unassembled WGS sequence"/>
</dbReference>
<gene>
    <name evidence="2" type="ORF">T02_12213</name>
</gene>
<organism evidence="2 3">
    <name type="scientific">Trichinella nativa</name>
    <dbReference type="NCBI Taxonomy" id="6335"/>
    <lineage>
        <taxon>Eukaryota</taxon>
        <taxon>Metazoa</taxon>
        <taxon>Ecdysozoa</taxon>
        <taxon>Nematoda</taxon>
        <taxon>Enoplea</taxon>
        <taxon>Dorylaimia</taxon>
        <taxon>Trichinellida</taxon>
        <taxon>Trichinellidae</taxon>
        <taxon>Trichinella</taxon>
    </lineage>
</organism>
<keyword evidence="1" id="KW-1133">Transmembrane helix</keyword>
<keyword evidence="3" id="KW-1185">Reference proteome</keyword>